<dbReference type="GO" id="GO:0004565">
    <property type="term" value="F:beta-galactosidase activity"/>
    <property type="evidence" value="ECO:0007669"/>
    <property type="project" value="InterPro"/>
</dbReference>
<dbReference type="AlphaFoldDB" id="X1ERZ7"/>
<sequence length="67" mass="8193">FQADPEEIEVILGRKEDKDYLFFLNHSDKYHQVKLDRIYQELLEEREYFKDSLMTIEPKGVRILCRT</sequence>
<dbReference type="EMBL" id="BARU01004362">
    <property type="protein sequence ID" value="GAH19919.1"/>
    <property type="molecule type" value="Genomic_DNA"/>
</dbReference>
<dbReference type="Pfam" id="PF08533">
    <property type="entry name" value="Glyco_hydro_42C"/>
    <property type="match status" value="1"/>
</dbReference>
<dbReference type="Gene3D" id="2.60.40.1180">
    <property type="entry name" value="Golgi alpha-mannosidase II"/>
    <property type="match status" value="1"/>
</dbReference>
<dbReference type="InterPro" id="IPR013780">
    <property type="entry name" value="Glyco_hydro_b"/>
</dbReference>
<protein>
    <recommendedName>
        <fullName evidence="1">Beta-galactosidase C-terminal domain-containing protein</fullName>
    </recommendedName>
</protein>
<accession>X1ERZ7</accession>
<feature type="domain" description="Beta-galactosidase C-terminal" evidence="1">
    <location>
        <begin position="14"/>
        <end position="64"/>
    </location>
</feature>
<evidence type="ECO:0000313" key="2">
    <source>
        <dbReference type="EMBL" id="GAH19919.1"/>
    </source>
</evidence>
<comment type="caution">
    <text evidence="2">The sequence shown here is derived from an EMBL/GenBank/DDBJ whole genome shotgun (WGS) entry which is preliminary data.</text>
</comment>
<feature type="non-terminal residue" evidence="2">
    <location>
        <position position="1"/>
    </location>
</feature>
<gene>
    <name evidence="2" type="ORF">S03H2_08822</name>
</gene>
<dbReference type="GO" id="GO:0006012">
    <property type="term" value="P:galactose metabolic process"/>
    <property type="evidence" value="ECO:0007669"/>
    <property type="project" value="InterPro"/>
</dbReference>
<organism evidence="2">
    <name type="scientific">marine sediment metagenome</name>
    <dbReference type="NCBI Taxonomy" id="412755"/>
    <lineage>
        <taxon>unclassified sequences</taxon>
        <taxon>metagenomes</taxon>
        <taxon>ecological metagenomes</taxon>
    </lineage>
</organism>
<proteinExistence type="predicted"/>
<dbReference type="InterPro" id="IPR013739">
    <property type="entry name" value="Beta_galactosidase_C"/>
</dbReference>
<evidence type="ECO:0000259" key="1">
    <source>
        <dbReference type="Pfam" id="PF08533"/>
    </source>
</evidence>
<name>X1ERZ7_9ZZZZ</name>
<reference evidence="2" key="1">
    <citation type="journal article" date="2014" name="Front. Microbiol.">
        <title>High frequency of phylogenetically diverse reductive dehalogenase-homologous genes in deep subseafloor sedimentary metagenomes.</title>
        <authorList>
            <person name="Kawai M."/>
            <person name="Futagami T."/>
            <person name="Toyoda A."/>
            <person name="Takaki Y."/>
            <person name="Nishi S."/>
            <person name="Hori S."/>
            <person name="Arai W."/>
            <person name="Tsubouchi T."/>
            <person name="Morono Y."/>
            <person name="Uchiyama I."/>
            <person name="Ito T."/>
            <person name="Fujiyama A."/>
            <person name="Inagaki F."/>
            <person name="Takami H."/>
        </authorList>
    </citation>
    <scope>NUCLEOTIDE SEQUENCE</scope>
    <source>
        <strain evidence="2">Expedition CK06-06</strain>
    </source>
</reference>